<organism evidence="1 2">
    <name type="scientific">Melia azedarach</name>
    <name type="common">Chinaberry tree</name>
    <dbReference type="NCBI Taxonomy" id="155640"/>
    <lineage>
        <taxon>Eukaryota</taxon>
        <taxon>Viridiplantae</taxon>
        <taxon>Streptophyta</taxon>
        <taxon>Embryophyta</taxon>
        <taxon>Tracheophyta</taxon>
        <taxon>Spermatophyta</taxon>
        <taxon>Magnoliopsida</taxon>
        <taxon>eudicotyledons</taxon>
        <taxon>Gunneridae</taxon>
        <taxon>Pentapetalae</taxon>
        <taxon>rosids</taxon>
        <taxon>malvids</taxon>
        <taxon>Sapindales</taxon>
        <taxon>Meliaceae</taxon>
        <taxon>Melia</taxon>
    </lineage>
</organism>
<name>A0ACC1X9Z2_MELAZ</name>
<sequence length="439" mass="50342">MGACASRFLSKKKLKKNLKRRKISKRRVSFNQLDKIDECGKRDFCHSTSSALLGSKEFAWFDCCSVLESELDDDYYSVHDEFEDASTLRISSPRDNLNQKEQNVDAKEVQPDTCLPCLASVVSSDDKAKVSSPRTPSSKRKLLSKLSFKFKEGCSNNPTIFSPKVLLKRPVAGSSIPYCPLEKKMSDCWSPIEPSTFRVRGRNYFRDKKKDFAPNHAAFCAFGVDVFLSQKKIDHIARFVELPVMNSSGEIPSILVVNLQIPLYPATLFQSGNDGEGMSLVLYFKLSESYSKDLPHHFQENISRIINDEIERVKGFPMDSLVPYREKLKILGRLTNTEDLHLGTAEKKLLNTYNEKPVLSRPQHEFYLGENYFEIDLDIHRFSYFSRVSFAAFQERLKLCKLDFGLTIQENKAENLPENILCCIRLNEIDYSKYHHLGF</sequence>
<dbReference type="Proteomes" id="UP001164539">
    <property type="component" value="Chromosome 11"/>
</dbReference>
<accession>A0ACC1X9Z2</accession>
<comment type="caution">
    <text evidence="1">The sequence shown here is derived from an EMBL/GenBank/DDBJ whole genome shotgun (WGS) entry which is preliminary data.</text>
</comment>
<keyword evidence="2" id="KW-1185">Reference proteome</keyword>
<dbReference type="EMBL" id="CM051404">
    <property type="protein sequence ID" value="KAJ4707543.1"/>
    <property type="molecule type" value="Genomic_DNA"/>
</dbReference>
<proteinExistence type="predicted"/>
<protein>
    <submittedName>
        <fullName evidence="1">Protein ENHANCED DISEASE RESISTANCE 2</fullName>
    </submittedName>
</protein>
<gene>
    <name evidence="1" type="ORF">OWV82_021050</name>
</gene>
<evidence type="ECO:0000313" key="2">
    <source>
        <dbReference type="Proteomes" id="UP001164539"/>
    </source>
</evidence>
<reference evidence="1 2" key="1">
    <citation type="journal article" date="2023" name="Science">
        <title>Complex scaffold remodeling in plant triterpene biosynthesis.</title>
        <authorList>
            <person name="De La Pena R."/>
            <person name="Hodgson H."/>
            <person name="Liu J.C."/>
            <person name="Stephenson M.J."/>
            <person name="Martin A.C."/>
            <person name="Owen C."/>
            <person name="Harkess A."/>
            <person name="Leebens-Mack J."/>
            <person name="Jimenez L.E."/>
            <person name="Osbourn A."/>
            <person name="Sattely E.S."/>
        </authorList>
    </citation>
    <scope>NUCLEOTIDE SEQUENCE [LARGE SCALE GENOMIC DNA]</scope>
    <source>
        <strain evidence="2">cv. JPN11</strain>
        <tissue evidence="1">Leaf</tissue>
    </source>
</reference>
<evidence type="ECO:0000313" key="1">
    <source>
        <dbReference type="EMBL" id="KAJ4707543.1"/>
    </source>
</evidence>